<reference evidence="17 28" key="7">
    <citation type="submission" date="2018-10" db="EMBL/GenBank/DDBJ databases">
        <title>Brevibacterium genomes from Austrain hard cheese rinds.</title>
        <authorList>
            <person name="Anast J.M."/>
            <person name="Dzieciol M."/>
            <person name="Schultz D.L."/>
            <person name="Mann E."/>
            <person name="Wagner M."/>
            <person name="Schmitz-Esser S."/>
        </authorList>
    </citation>
    <scope>NUCLEOTIDE SEQUENCE [LARGE SCALE GENOMIC DNA]</scope>
    <source>
        <strain evidence="17 28">L261</strain>
    </source>
</reference>
<dbReference type="InterPro" id="IPR009057">
    <property type="entry name" value="Homeodomain-like_sf"/>
</dbReference>
<reference evidence="15 25" key="4">
    <citation type="submission" date="2017-03" db="EMBL/GenBank/DDBJ databases">
        <authorList>
            <person name="Afonso C.L."/>
            <person name="Miller P.J."/>
            <person name="Scott M.A."/>
            <person name="Spackman E."/>
            <person name="Goraichik I."/>
            <person name="Dimitrov K.M."/>
            <person name="Suarez D.L."/>
            <person name="Swayne D.E."/>
        </authorList>
    </citation>
    <scope>NUCLEOTIDE SEQUENCE [LARGE SCALE GENOMIC DNA]</scope>
    <source>
        <strain evidence="16">6</strain>
        <strain evidence="25">6(3)</strain>
        <strain evidence="15">CNRZ 920</strain>
    </source>
</reference>
<dbReference type="Proteomes" id="UP000234327">
    <property type="component" value="Unassembled WGS sequence"/>
</dbReference>
<evidence type="ECO:0000313" key="26">
    <source>
        <dbReference type="Proteomes" id="UP000282731"/>
    </source>
</evidence>
<dbReference type="InterPro" id="IPR001647">
    <property type="entry name" value="HTH_TetR"/>
</dbReference>
<feature type="compositionally biased region" description="Low complexity" evidence="5">
    <location>
        <begin position="273"/>
        <end position="286"/>
    </location>
</feature>
<dbReference type="Proteomes" id="UP000218377">
    <property type="component" value="Unassembled WGS sequence"/>
</dbReference>
<dbReference type="EMBL" id="NRGX01000001">
    <property type="protein sequence ID" value="PCC19049.1"/>
    <property type="molecule type" value="Genomic_DNA"/>
</dbReference>
<dbReference type="Proteomes" id="UP000283000">
    <property type="component" value="Chromosome"/>
</dbReference>
<sequence>MDSEEPIEQLPRGIALAWGVAATPQRGPKREMSVERIVDAAIEIADQEGITAVSMSAVAKRLGYTPMSLYRYVSAKDDLLLLMQEEATGLPPEISAEEPAWRARLEELYEAQTEVYRRKSWLLTMPITGSPITPNSSAWLEASLEALDATSLTEDEKMAASLLVTGAARWRGSILAGYQQQGRAKGLNDAEVSEQESRLFDTVITEDGYPFLRRAIDAGVFTSESDPFVFGFERGLDGLADYIELVGRERAGEATDTHEDTEAVGSAGGASGSAGEASGSERVAAEGSEDIPDGDPTVMADKKYRDAQKAVKQAQKVLAEARKRERQTLREAKERAAKRR</sequence>
<evidence type="ECO:0000313" key="15">
    <source>
        <dbReference type="EMBL" id="SMX68911.1"/>
    </source>
</evidence>
<dbReference type="Proteomes" id="UP000217881">
    <property type="component" value="Unassembled WGS sequence"/>
</dbReference>
<evidence type="ECO:0000313" key="9">
    <source>
        <dbReference type="EMBL" id="AZT96396.1"/>
    </source>
</evidence>
<gene>
    <name evidence="15" type="ORF">BAUR920_00581</name>
    <name evidence="16" type="ORF">BAURA63_01273</name>
    <name evidence="7" type="ORF">BLSMQ_0938</name>
    <name evidence="14" type="ORF">CIK59_12000</name>
    <name evidence="13" type="ORF">CIK62_06685</name>
    <name evidence="12" type="ORF">CIK64_10055</name>
    <name evidence="11" type="ORF">CIK65_15755</name>
    <name evidence="10" type="ORF">CIK79_12530</name>
    <name evidence="8" type="ORF">CXR23_04790</name>
    <name evidence="9" type="ORF">CXR27_04725</name>
    <name evidence="17" type="ORF">EB834_03325</name>
</gene>
<accession>A0A2H1I125</accession>
<dbReference type="Proteomes" id="UP000297736">
    <property type="component" value="Unassembled WGS sequence"/>
</dbReference>
<evidence type="ECO:0000313" key="18">
    <source>
        <dbReference type="Proteomes" id="UP000094793"/>
    </source>
</evidence>
<dbReference type="PATRIC" id="fig|1703.10.peg.960"/>
<dbReference type="Gene3D" id="1.10.357.10">
    <property type="entry name" value="Tetracycline Repressor, domain 2"/>
    <property type="match status" value="1"/>
</dbReference>
<dbReference type="EMBL" id="NRGP01000014">
    <property type="protein sequence ID" value="PCC46409.1"/>
    <property type="molecule type" value="Genomic_DNA"/>
</dbReference>
<dbReference type="SUPFAM" id="SSF46689">
    <property type="entry name" value="Homeodomain-like"/>
    <property type="match status" value="1"/>
</dbReference>
<dbReference type="EMBL" id="CP017150">
    <property type="protein sequence ID" value="AOP52650.1"/>
    <property type="molecule type" value="Genomic_DNA"/>
</dbReference>
<evidence type="ECO:0000256" key="5">
    <source>
        <dbReference type="SAM" id="MobiDB-lite"/>
    </source>
</evidence>
<dbReference type="Proteomes" id="UP000218620">
    <property type="component" value="Unassembled WGS sequence"/>
</dbReference>
<dbReference type="Proteomes" id="UP000282731">
    <property type="component" value="Chromosome"/>
</dbReference>
<dbReference type="InterPro" id="IPR050109">
    <property type="entry name" value="HTH-type_TetR-like_transc_reg"/>
</dbReference>
<dbReference type="Proteomes" id="UP000217564">
    <property type="component" value="Unassembled WGS sequence"/>
</dbReference>
<evidence type="ECO:0000313" key="23">
    <source>
        <dbReference type="Proteomes" id="UP000218620"/>
    </source>
</evidence>
<protein>
    <submittedName>
        <fullName evidence="8">TetR/AcrR family transcriptional regulator</fullName>
    </submittedName>
    <submittedName>
        <fullName evidence="7">Transcriptional regulator, TetR family</fullName>
    </submittedName>
</protein>
<dbReference type="RefSeq" id="WP_009883349.1">
    <property type="nucleotide sequence ID" value="NZ_AAGP01000016.1"/>
</dbReference>
<reference evidence="18" key="2">
    <citation type="submission" date="2016-09" db="EMBL/GenBank/DDBJ databases">
        <title>Complete Genome Sequence of Brevibacterium linens SMQ-1335.</title>
        <authorList>
            <person name="de Melo A.G."/>
            <person name="Labrie S.J."/>
            <person name="Dumaresq J."/>
            <person name="Roberts R.J."/>
            <person name="Tremblay D.M."/>
            <person name="Moineau S."/>
        </authorList>
    </citation>
    <scope>NUCLEOTIDE SEQUENCE [LARGE SCALE GENOMIC DNA]</scope>
    <source>
        <strain evidence="18">SMQ-1335</strain>
    </source>
</reference>
<accession>A0A2A3X5U7</accession>
<feature type="domain" description="HTH tetR-type" evidence="6">
    <location>
        <begin position="31"/>
        <end position="91"/>
    </location>
</feature>
<dbReference type="Gene3D" id="1.10.10.60">
    <property type="entry name" value="Homeodomain-like"/>
    <property type="match status" value="1"/>
</dbReference>
<evidence type="ECO:0000313" key="7">
    <source>
        <dbReference type="EMBL" id="AOP52650.1"/>
    </source>
</evidence>
<feature type="compositionally biased region" description="Basic and acidic residues" evidence="5">
    <location>
        <begin position="251"/>
        <end position="261"/>
    </location>
</feature>
<evidence type="ECO:0000313" key="14">
    <source>
        <dbReference type="EMBL" id="PCC53433.1"/>
    </source>
</evidence>
<evidence type="ECO:0000313" key="8">
    <source>
        <dbReference type="EMBL" id="AZT92544.1"/>
    </source>
</evidence>
<dbReference type="EMBL" id="NRGQ01000026">
    <property type="protein sequence ID" value="PCC41757.1"/>
    <property type="molecule type" value="Genomic_DNA"/>
</dbReference>
<keyword evidence="3" id="KW-0804">Transcription</keyword>
<evidence type="ECO:0000259" key="6">
    <source>
        <dbReference type="PROSITE" id="PS50977"/>
    </source>
</evidence>
<name>A0A1D7W104_BREAU</name>
<dbReference type="GO" id="GO:0000976">
    <property type="term" value="F:transcription cis-regulatory region binding"/>
    <property type="evidence" value="ECO:0007669"/>
    <property type="project" value="TreeGrafter"/>
</dbReference>
<evidence type="ECO:0000256" key="2">
    <source>
        <dbReference type="ARBA" id="ARBA00023125"/>
    </source>
</evidence>
<evidence type="ECO:0000313" key="28">
    <source>
        <dbReference type="Proteomes" id="UP000297736"/>
    </source>
</evidence>
<feature type="region of interest" description="Disordered" evidence="5">
    <location>
        <begin position="315"/>
        <end position="340"/>
    </location>
</feature>
<dbReference type="InterPro" id="IPR004111">
    <property type="entry name" value="Repressor_TetR_C"/>
</dbReference>
<evidence type="ECO:0000256" key="4">
    <source>
        <dbReference type="PROSITE-ProRule" id="PRU00335"/>
    </source>
</evidence>
<dbReference type="GO" id="GO:0045892">
    <property type="term" value="P:negative regulation of DNA-templated transcription"/>
    <property type="evidence" value="ECO:0007669"/>
    <property type="project" value="InterPro"/>
</dbReference>
<evidence type="ECO:0000313" key="22">
    <source>
        <dbReference type="Proteomes" id="UP000218377"/>
    </source>
</evidence>
<keyword evidence="1" id="KW-0805">Transcription regulation</keyword>
<feature type="region of interest" description="Disordered" evidence="5">
    <location>
        <begin position="251"/>
        <end position="300"/>
    </location>
</feature>
<reference evidence="7" key="1">
    <citation type="submission" date="2016-09" db="EMBL/GenBank/DDBJ databases">
        <title>Complete Genome Sequence of Brevibacterium aurantiacum SMQ-1335.</title>
        <authorList>
            <person name="de Melo A.G."/>
            <person name="Labrie S.J."/>
            <person name="Dumaresq J."/>
            <person name="Roberts R.J."/>
            <person name="Tremblay D.M."/>
            <person name="Moineau S."/>
        </authorList>
    </citation>
    <scope>NUCLEOTIDE SEQUENCE</scope>
    <source>
        <strain evidence="7">SMQ-1335</strain>
    </source>
</reference>
<dbReference type="PRINTS" id="PR00455">
    <property type="entry name" value="HTHTETR"/>
</dbReference>
<dbReference type="InterPro" id="IPR036271">
    <property type="entry name" value="Tet_transcr_reg_TetR-rel_C_sf"/>
</dbReference>
<evidence type="ECO:0000313" key="13">
    <source>
        <dbReference type="EMBL" id="PCC50592.1"/>
    </source>
</evidence>
<dbReference type="Proteomes" id="UP000217720">
    <property type="component" value="Unassembled WGS sequence"/>
</dbReference>
<dbReference type="Pfam" id="PF02909">
    <property type="entry name" value="TetR_C_1"/>
    <property type="match status" value="1"/>
</dbReference>
<dbReference type="Proteomes" id="UP000094793">
    <property type="component" value="Chromosome"/>
</dbReference>
<evidence type="ECO:0000313" key="10">
    <source>
        <dbReference type="EMBL" id="PCC19049.1"/>
    </source>
</evidence>
<keyword evidence="2 4" id="KW-0238">DNA-binding</keyword>
<evidence type="ECO:0000313" key="16">
    <source>
        <dbReference type="EMBL" id="SMX75233.1"/>
    </source>
</evidence>
<dbReference type="OrthoDB" id="2570341at2"/>
<feature type="compositionally biased region" description="Basic and acidic residues" evidence="5">
    <location>
        <begin position="319"/>
        <end position="340"/>
    </location>
</feature>
<dbReference type="EMBL" id="FXYZ01000004">
    <property type="protein sequence ID" value="SMX75233.1"/>
    <property type="molecule type" value="Genomic_DNA"/>
</dbReference>
<organism evidence="7 18">
    <name type="scientific">Brevibacterium aurantiacum</name>
    <dbReference type="NCBI Taxonomy" id="273384"/>
    <lineage>
        <taxon>Bacteria</taxon>
        <taxon>Bacillati</taxon>
        <taxon>Actinomycetota</taxon>
        <taxon>Actinomycetes</taxon>
        <taxon>Micrococcales</taxon>
        <taxon>Brevibacteriaceae</taxon>
        <taxon>Brevibacterium</taxon>
    </lineage>
</organism>
<dbReference type="GO" id="GO:0003700">
    <property type="term" value="F:DNA-binding transcription factor activity"/>
    <property type="evidence" value="ECO:0007669"/>
    <property type="project" value="TreeGrafter"/>
</dbReference>
<reference evidence="26 27" key="8">
    <citation type="submission" date="2019-01" db="EMBL/GenBank/DDBJ databases">
        <title>Comparative genomic analysis of Brevibacterium aurantiacum sheds light on its evolution and its adaptation to smear-ripened cheeses.</title>
        <authorList>
            <person name="Moineau S."/>
        </authorList>
    </citation>
    <scope>NUCLEOTIDE SEQUENCE [LARGE SCALE GENOMIC DNA]</scope>
    <source>
        <strain evidence="8 27">SMQ-1417</strain>
        <strain evidence="9 26">SMQ-1420</strain>
    </source>
</reference>
<evidence type="ECO:0000256" key="3">
    <source>
        <dbReference type="ARBA" id="ARBA00023163"/>
    </source>
</evidence>
<reference evidence="26 27" key="6">
    <citation type="submission" date="2017-12" db="EMBL/GenBank/DDBJ databases">
        <authorList>
            <person name="Levesque S."/>
        </authorList>
    </citation>
    <scope>NUCLEOTIDE SEQUENCE [LARGE SCALE GENOMIC DNA]</scope>
    <source>
        <strain evidence="8 27">SMQ-1417</strain>
        <strain evidence="9 26">SMQ-1420</strain>
    </source>
</reference>
<evidence type="ECO:0000313" key="21">
    <source>
        <dbReference type="Proteomes" id="UP000217881"/>
    </source>
</evidence>
<evidence type="ECO:0000256" key="1">
    <source>
        <dbReference type="ARBA" id="ARBA00023015"/>
    </source>
</evidence>
<dbReference type="EMBL" id="NRGO01000007">
    <property type="protein sequence ID" value="PCC50592.1"/>
    <property type="molecule type" value="Genomic_DNA"/>
</dbReference>
<evidence type="ECO:0000313" key="20">
    <source>
        <dbReference type="Proteomes" id="UP000217720"/>
    </source>
</evidence>
<evidence type="ECO:0000313" key="27">
    <source>
        <dbReference type="Proteomes" id="UP000283000"/>
    </source>
</evidence>
<dbReference type="Proteomes" id="UP000234289">
    <property type="component" value="Unassembled WGS sequence"/>
</dbReference>
<dbReference type="EMBL" id="NRHA01000013">
    <property type="protein sequence ID" value="PCC53433.1"/>
    <property type="molecule type" value="Genomic_DNA"/>
</dbReference>
<dbReference type="PANTHER" id="PTHR30055:SF234">
    <property type="entry name" value="HTH-TYPE TRANSCRIPTIONAL REGULATOR BETI"/>
    <property type="match status" value="1"/>
</dbReference>
<dbReference type="EMBL" id="FXZG01000002">
    <property type="protein sequence ID" value="SMX68911.1"/>
    <property type="molecule type" value="Genomic_DNA"/>
</dbReference>
<evidence type="ECO:0000313" key="24">
    <source>
        <dbReference type="Proteomes" id="UP000234289"/>
    </source>
</evidence>
<dbReference type="EMBL" id="CP025330">
    <property type="protein sequence ID" value="AZT92544.1"/>
    <property type="molecule type" value="Genomic_DNA"/>
</dbReference>
<dbReference type="EMBL" id="CP025334">
    <property type="protein sequence ID" value="AZT96396.1"/>
    <property type="molecule type" value="Genomic_DNA"/>
</dbReference>
<evidence type="ECO:0000313" key="11">
    <source>
        <dbReference type="EMBL" id="PCC41757.1"/>
    </source>
</evidence>
<proteinExistence type="predicted"/>
<dbReference type="eggNOG" id="COG1309">
    <property type="taxonomic scope" value="Bacteria"/>
</dbReference>
<evidence type="ECO:0000313" key="12">
    <source>
        <dbReference type="EMBL" id="PCC46409.1"/>
    </source>
</evidence>
<dbReference type="EMBL" id="RHFF01000002">
    <property type="protein sequence ID" value="TGD40246.1"/>
    <property type="molecule type" value="Genomic_DNA"/>
</dbReference>
<dbReference type="SUPFAM" id="SSF48498">
    <property type="entry name" value="Tetracyclin repressor-like, C-terminal domain"/>
    <property type="match status" value="1"/>
</dbReference>
<dbReference type="AlphaFoldDB" id="A0A1D7W104"/>
<feature type="DNA-binding region" description="H-T-H motif" evidence="4">
    <location>
        <begin position="54"/>
        <end position="73"/>
    </location>
</feature>
<dbReference type="PROSITE" id="PS50977">
    <property type="entry name" value="HTH_TETR_2"/>
    <property type="match status" value="1"/>
</dbReference>
<evidence type="ECO:0000313" key="25">
    <source>
        <dbReference type="Proteomes" id="UP000234327"/>
    </source>
</evidence>
<evidence type="ECO:0000313" key="19">
    <source>
        <dbReference type="Proteomes" id="UP000217564"/>
    </source>
</evidence>
<reference evidence="24" key="5">
    <citation type="submission" date="2017-03" db="EMBL/GenBank/DDBJ databases">
        <authorList>
            <person name="Monnet C."/>
        </authorList>
    </citation>
    <scope>NUCLEOTIDE SEQUENCE [LARGE SCALE GENOMIC DNA]</scope>
    <source>
        <strain evidence="24">CNRZ 920</strain>
    </source>
</reference>
<accession>A0A1D7W104</accession>
<dbReference type="Pfam" id="PF00440">
    <property type="entry name" value="TetR_N"/>
    <property type="match status" value="1"/>
</dbReference>
<reference evidence="19 20" key="3">
    <citation type="journal article" date="2017" name="Elife">
        <title>Extensive horizontal gene transfer in cheese-associated bacteria.</title>
        <authorList>
            <person name="Bonham K.S."/>
            <person name="Wolfe B.E."/>
            <person name="Dutton R.J."/>
        </authorList>
    </citation>
    <scope>NUCLEOTIDE SEQUENCE [LARGE SCALE GENOMIC DNA]</scope>
    <source>
        <strain evidence="14 21">738_8</strain>
        <strain evidence="13 20">900_6</strain>
        <strain evidence="12 19">947_7</strain>
        <strain evidence="11 23">962_8</strain>
        <strain evidence="10 22">JB5</strain>
    </source>
</reference>
<dbReference type="KEGG" id="blin:BLSMQ_0938"/>
<evidence type="ECO:0000313" key="17">
    <source>
        <dbReference type="EMBL" id="TGD40246.1"/>
    </source>
</evidence>
<dbReference type="PANTHER" id="PTHR30055">
    <property type="entry name" value="HTH-TYPE TRANSCRIPTIONAL REGULATOR RUTR"/>
    <property type="match status" value="1"/>
</dbReference>